<keyword evidence="3" id="KW-1185">Reference proteome</keyword>
<feature type="transmembrane region" description="Helical" evidence="1">
    <location>
        <begin position="86"/>
        <end position="107"/>
    </location>
</feature>
<dbReference type="RefSeq" id="WP_264280314.1">
    <property type="nucleotide sequence ID" value="NZ_CP107006.1"/>
</dbReference>
<evidence type="ECO:0000313" key="2">
    <source>
        <dbReference type="EMBL" id="UYQ91967.1"/>
    </source>
</evidence>
<gene>
    <name evidence="2" type="ORF">MKQ68_17925</name>
</gene>
<keyword evidence="1" id="KW-0812">Transmembrane</keyword>
<protein>
    <submittedName>
        <fullName evidence="2">Transposase</fullName>
    </submittedName>
</protein>
<name>A0ABY6J1D9_9BACT</name>
<sequence length="164" mass="18531">MEFTHQYLSRAESAILVTLLAYFLLNGAQVFETAVIVPKWTADPPASLSLLKGINLKSFWIIAHSIHEITFVAAIVLCWKIGVIRNWLLILFAVHFVVRVWTLAYFAPNIISFQKSTYDTSAAAETLFAKVTMWKQLNYIRVGIFIAVSCGIIPLLLKVIRMKS</sequence>
<proteinExistence type="predicted"/>
<dbReference type="Proteomes" id="UP001162741">
    <property type="component" value="Chromosome"/>
</dbReference>
<organism evidence="2 3">
    <name type="scientific">Chitinophaga horti</name>
    <dbReference type="NCBI Taxonomy" id="2920382"/>
    <lineage>
        <taxon>Bacteria</taxon>
        <taxon>Pseudomonadati</taxon>
        <taxon>Bacteroidota</taxon>
        <taxon>Chitinophagia</taxon>
        <taxon>Chitinophagales</taxon>
        <taxon>Chitinophagaceae</taxon>
        <taxon>Chitinophaga</taxon>
    </lineage>
</organism>
<keyword evidence="1" id="KW-1133">Transmembrane helix</keyword>
<reference evidence="2" key="1">
    <citation type="submission" date="2022-10" db="EMBL/GenBank/DDBJ databases">
        <title>Chitinophaga sp. nov., isolated from soil.</title>
        <authorList>
            <person name="Jeon C.O."/>
        </authorList>
    </citation>
    <scope>NUCLEOTIDE SEQUENCE</scope>
    <source>
        <strain evidence="2">R8</strain>
    </source>
</reference>
<feature type="transmembrane region" description="Helical" evidence="1">
    <location>
        <begin position="139"/>
        <end position="160"/>
    </location>
</feature>
<feature type="transmembrane region" description="Helical" evidence="1">
    <location>
        <begin position="57"/>
        <end position="79"/>
    </location>
</feature>
<accession>A0ABY6J1D9</accession>
<dbReference type="EMBL" id="CP107006">
    <property type="protein sequence ID" value="UYQ91967.1"/>
    <property type="molecule type" value="Genomic_DNA"/>
</dbReference>
<keyword evidence="1" id="KW-0472">Membrane</keyword>
<evidence type="ECO:0000256" key="1">
    <source>
        <dbReference type="SAM" id="Phobius"/>
    </source>
</evidence>
<evidence type="ECO:0000313" key="3">
    <source>
        <dbReference type="Proteomes" id="UP001162741"/>
    </source>
</evidence>